<dbReference type="Proteomes" id="UP000094527">
    <property type="component" value="Unassembled WGS sequence"/>
</dbReference>
<proteinExistence type="predicted"/>
<accession>A0A1D2NDJ7</accession>
<comment type="caution">
    <text evidence="1">The sequence shown here is derived from an EMBL/GenBank/DDBJ whole genome shotgun (WGS) entry which is preliminary data.</text>
</comment>
<organism evidence="1 2">
    <name type="scientific">Orchesella cincta</name>
    <name type="common">Springtail</name>
    <name type="synonym">Podura cincta</name>
    <dbReference type="NCBI Taxonomy" id="48709"/>
    <lineage>
        <taxon>Eukaryota</taxon>
        <taxon>Metazoa</taxon>
        <taxon>Ecdysozoa</taxon>
        <taxon>Arthropoda</taxon>
        <taxon>Hexapoda</taxon>
        <taxon>Collembola</taxon>
        <taxon>Entomobryomorpha</taxon>
        <taxon>Entomobryoidea</taxon>
        <taxon>Orchesellidae</taxon>
        <taxon>Orchesellinae</taxon>
        <taxon>Orchesella</taxon>
    </lineage>
</organism>
<keyword evidence="2" id="KW-1185">Reference proteome</keyword>
<dbReference type="AlphaFoldDB" id="A0A1D2NDJ7"/>
<evidence type="ECO:0000313" key="1">
    <source>
        <dbReference type="EMBL" id="ODN03334.1"/>
    </source>
</evidence>
<evidence type="ECO:0000313" key="2">
    <source>
        <dbReference type="Proteomes" id="UP000094527"/>
    </source>
</evidence>
<gene>
    <name evidence="1" type="ORF">Ocin01_03342</name>
</gene>
<sequence length="63" mass="7309">MRLDFLDLVQLKLYHLVFCNYEAATFRAVKNCSKITNSPPVSHQIRQEKDFLGMANLLQILVI</sequence>
<name>A0A1D2NDJ7_ORCCI</name>
<protein>
    <submittedName>
        <fullName evidence="1">Uncharacterized protein</fullName>
    </submittedName>
</protein>
<reference evidence="1 2" key="1">
    <citation type="journal article" date="2016" name="Genome Biol. Evol.">
        <title>Gene Family Evolution Reflects Adaptation to Soil Environmental Stressors in the Genome of the Collembolan Orchesella cincta.</title>
        <authorList>
            <person name="Faddeeva-Vakhrusheva A."/>
            <person name="Derks M.F."/>
            <person name="Anvar S.Y."/>
            <person name="Agamennone V."/>
            <person name="Suring W."/>
            <person name="Smit S."/>
            <person name="van Straalen N.M."/>
            <person name="Roelofs D."/>
        </authorList>
    </citation>
    <scope>NUCLEOTIDE SEQUENCE [LARGE SCALE GENOMIC DNA]</scope>
    <source>
        <tissue evidence="1">Mixed pool</tissue>
    </source>
</reference>
<dbReference type="EMBL" id="LJIJ01000077">
    <property type="protein sequence ID" value="ODN03334.1"/>
    <property type="molecule type" value="Genomic_DNA"/>
</dbReference>